<keyword evidence="1" id="KW-0812">Transmembrane</keyword>
<gene>
    <name evidence="2" type="ORF">SAMN02745885_01669</name>
</gene>
<evidence type="ECO:0008006" key="4">
    <source>
        <dbReference type="Google" id="ProtNLM"/>
    </source>
</evidence>
<organism evidence="2 3">
    <name type="scientific">Carboxydocella sporoproducens DSM 16521</name>
    <dbReference type="NCBI Taxonomy" id="1121270"/>
    <lineage>
        <taxon>Bacteria</taxon>
        <taxon>Bacillati</taxon>
        <taxon>Bacillota</taxon>
        <taxon>Clostridia</taxon>
        <taxon>Eubacteriales</taxon>
        <taxon>Clostridiales Family XVI. Incertae Sedis</taxon>
        <taxon>Carboxydocella</taxon>
    </lineage>
</organism>
<dbReference type="Proteomes" id="UP000189933">
    <property type="component" value="Unassembled WGS sequence"/>
</dbReference>
<evidence type="ECO:0000313" key="2">
    <source>
        <dbReference type="EMBL" id="SKA02812.1"/>
    </source>
</evidence>
<keyword evidence="3" id="KW-1185">Reference proteome</keyword>
<dbReference type="RefSeq" id="WP_078665715.1">
    <property type="nucleotide sequence ID" value="NZ_FUXM01000018.1"/>
</dbReference>
<feature type="transmembrane region" description="Helical" evidence="1">
    <location>
        <begin position="27"/>
        <end position="48"/>
    </location>
</feature>
<evidence type="ECO:0000313" key="3">
    <source>
        <dbReference type="Proteomes" id="UP000189933"/>
    </source>
</evidence>
<sequence>MLPIELVMALTVGLVESIKQTIPVPKHWIWLLVLGIGATLNAANAFAFGGDVVAAVRDGIIAAATASGVYGLAKAAIKGGGGDAGDR</sequence>
<protein>
    <recommendedName>
        <fullName evidence="4">Holin</fullName>
    </recommendedName>
</protein>
<dbReference type="AlphaFoldDB" id="A0A1T4QGJ1"/>
<evidence type="ECO:0000256" key="1">
    <source>
        <dbReference type="SAM" id="Phobius"/>
    </source>
</evidence>
<accession>A0A1T4QGJ1</accession>
<reference evidence="3" key="1">
    <citation type="submission" date="2017-02" db="EMBL/GenBank/DDBJ databases">
        <authorList>
            <person name="Varghese N."/>
            <person name="Submissions S."/>
        </authorList>
    </citation>
    <scope>NUCLEOTIDE SEQUENCE [LARGE SCALE GENOMIC DNA]</scope>
    <source>
        <strain evidence="3">DSM 16521</strain>
    </source>
</reference>
<keyword evidence="1" id="KW-0472">Membrane</keyword>
<proteinExistence type="predicted"/>
<dbReference type="EMBL" id="FUXM01000018">
    <property type="protein sequence ID" value="SKA02812.1"/>
    <property type="molecule type" value="Genomic_DNA"/>
</dbReference>
<name>A0A1T4QGJ1_9FIRM</name>
<keyword evidence="1" id="KW-1133">Transmembrane helix</keyword>